<gene>
    <name evidence="1" type="ordered locus">FsymDg_0099</name>
    <name evidence="2" type="ordered locus">FsymDg_4379</name>
</gene>
<organism evidence="2 3">
    <name type="scientific">Candidatus Protofrankia datiscae</name>
    <dbReference type="NCBI Taxonomy" id="2716812"/>
    <lineage>
        <taxon>Bacteria</taxon>
        <taxon>Bacillati</taxon>
        <taxon>Actinomycetota</taxon>
        <taxon>Actinomycetes</taxon>
        <taxon>Frankiales</taxon>
        <taxon>Frankiaceae</taxon>
        <taxon>Protofrankia</taxon>
    </lineage>
</organism>
<accession>D3M805</accession>
<protein>
    <submittedName>
        <fullName evidence="2">Uncharacterized protein</fullName>
    </submittedName>
</protein>
<name>D3M805_9ACTN</name>
<dbReference type="AlphaFoldDB" id="D3M805"/>
<evidence type="ECO:0000313" key="1">
    <source>
        <dbReference type="EMBL" id="AEH07681.1"/>
    </source>
</evidence>
<proteinExistence type="predicted"/>
<dbReference type="Proteomes" id="UP000001549">
    <property type="component" value="Chromosome"/>
</dbReference>
<dbReference type="STRING" id="656024.FsymDg_0099"/>
<dbReference type="KEGG" id="fsy:FsymDg_0099"/>
<keyword evidence="3" id="KW-1185">Reference proteome</keyword>
<dbReference type="KEGG" id="fsy:FsymDg_4379"/>
<evidence type="ECO:0000313" key="3">
    <source>
        <dbReference type="Proteomes" id="UP000001549"/>
    </source>
</evidence>
<evidence type="ECO:0000313" key="2">
    <source>
        <dbReference type="EMBL" id="AEH11632.1"/>
    </source>
</evidence>
<reference evidence="2 3" key="2">
    <citation type="submission" date="2011-05" db="EMBL/GenBank/DDBJ databases">
        <title>Complete sequence of chromosome of Frankia symbiont of Datisca glomerata.</title>
        <authorList>
            <consortium name="US DOE Joint Genome Institute"/>
            <person name="Lucas S."/>
            <person name="Han J."/>
            <person name="Lapidus A."/>
            <person name="Cheng J.-F."/>
            <person name="Goodwin L."/>
            <person name="Pitluck S."/>
            <person name="Peters L."/>
            <person name="Mikhailova N."/>
            <person name="Chertkov O."/>
            <person name="Teshima H."/>
            <person name="Han C."/>
            <person name="Tapia R."/>
            <person name="Land M."/>
            <person name="Hauser L."/>
            <person name="Kyrpides N."/>
            <person name="Ivanova N."/>
            <person name="Pagani I."/>
            <person name="Berry A."/>
            <person name="Pawlowski K."/>
            <person name="Persson T."/>
            <person name="Vanden Heuvel B."/>
            <person name="Benson D."/>
            <person name="Woyke T."/>
        </authorList>
    </citation>
    <scope>NUCLEOTIDE SEQUENCE [LARGE SCALE GENOMIC DNA]</scope>
    <source>
        <strain evidence="3">4085684</strain>
        <strain evidence="2">Dg1</strain>
    </source>
</reference>
<dbReference type="HOGENOM" id="CLU_3343965_0_0_11"/>
<dbReference type="EMBL" id="CP002801">
    <property type="protein sequence ID" value="AEH07681.1"/>
    <property type="molecule type" value="Genomic_DNA"/>
</dbReference>
<dbReference type="EMBL" id="CP002801">
    <property type="protein sequence ID" value="AEH11632.1"/>
    <property type="molecule type" value="Genomic_DNA"/>
</dbReference>
<sequence length="37" mass="4139">MKHALLGAPRAEDLGDAVAREVERLARELLRRRGGVR</sequence>
<reference evidence="2" key="1">
    <citation type="journal article" date="2011" name="J. Bacteriol.">
        <title>Genome sequence of 'Candidatus Frankia datiscae' Dg1, the uncultured microsymbiont from nitrogen-fixing root nodules of the dicot Datisca glomerata.</title>
        <authorList>
            <person name="Persson T."/>
            <person name="Benson D.R."/>
            <person name="Normand P."/>
            <person name="Vanden Heuvel B."/>
            <person name="Pujic P."/>
            <person name="Chertkov O."/>
            <person name="Teshima H."/>
            <person name="Bruce D.C."/>
            <person name="Detter C."/>
            <person name="Tapia R."/>
            <person name="Han S."/>
            <person name="Han J."/>
            <person name="Woyke T."/>
            <person name="Pitluck S."/>
            <person name="Pennacchio L."/>
            <person name="Nolan M."/>
            <person name="Ivanova N."/>
            <person name="Pati A."/>
            <person name="Land M.L."/>
            <person name="Pawlowski K."/>
            <person name="Berry A.M."/>
        </authorList>
    </citation>
    <scope>NUCLEOTIDE SEQUENCE</scope>
    <source>
        <strain evidence="2">Dg1</strain>
    </source>
</reference>